<dbReference type="Gene3D" id="3.30.379.10">
    <property type="entry name" value="Chitobiase/beta-hexosaminidase domain 2-like"/>
    <property type="match status" value="1"/>
</dbReference>
<evidence type="ECO:0000256" key="4">
    <source>
        <dbReference type="ARBA" id="ARBA00022801"/>
    </source>
</evidence>
<dbReference type="InterPro" id="IPR004867">
    <property type="entry name" value="CHB_C_dom"/>
</dbReference>
<dbReference type="PANTHER" id="PTHR22600">
    <property type="entry name" value="BETA-HEXOSAMINIDASE"/>
    <property type="match status" value="1"/>
</dbReference>
<dbReference type="PRINTS" id="PR00738">
    <property type="entry name" value="GLHYDRLASE20"/>
</dbReference>
<dbReference type="InterPro" id="IPR013783">
    <property type="entry name" value="Ig-like_fold"/>
</dbReference>
<dbReference type="Pfam" id="PF03173">
    <property type="entry name" value="CHB_HEX"/>
    <property type="match status" value="1"/>
</dbReference>
<feature type="domain" description="Chitobiase/beta-hexosaminidases N-terminal" evidence="11">
    <location>
        <begin position="33"/>
        <end position="186"/>
    </location>
</feature>
<feature type="signal peptide" evidence="10">
    <location>
        <begin position="1"/>
        <end position="21"/>
    </location>
</feature>
<reference evidence="12" key="1">
    <citation type="submission" date="2022-01" db="EMBL/GenBank/DDBJ databases">
        <title>Whole genome-based taxonomy of the Shewanellaceae.</title>
        <authorList>
            <person name="Martin-Rodriguez A.J."/>
        </authorList>
    </citation>
    <scope>NUCLEOTIDE SEQUENCE</scope>
    <source>
        <strain evidence="12">KCTC 23973</strain>
    </source>
</reference>
<evidence type="ECO:0000313" key="12">
    <source>
        <dbReference type="EMBL" id="MCL1140042.1"/>
    </source>
</evidence>
<sequence>MNILKGLLPLTVALSSLNASADFSQAELNEFADKTSWSWQVVDNYHNGDKSHLANIELINQSNVDLPAGTADWVIYTNVIRPILTKESEGLAFQFVQGDLYKITPTANFKGLKAGEKLTIAFEGESWASSYSDFMPRSFITQNSLTPAIFSSTDTEDSSQYIKPLDKPEQYQRYSSPKDHWERPTSAWRYDRYSATQEYALSEEAAKRVIIPTPNQVKYRSSSTQLTADWQISYQGSLKSEANLLGDTLDSKLNGSLKVTPNNLPVQDKKLISLAIYDGDEDWAAESYSLEIEKNRIEIIGADNAGVFYAIQSLLSLTPSGTHSQIELPRLSANDAPQYEWRGFMYDMSRNFHGVEITKKLIDQMAHYKLNKLHLHLTEDESWRIEIEGLPELTDLGSQRCFDLSETECMLPTRGSGPFKTSQTNGFYSKEEFVDILKYAKERHIEVIPEIDMPGHARAAIKAMELRQDKLLKAGNKAAANAYLLSDPNDASVYSTMQYFTDNSINVCMDSTYNFIDKVAYELQQMYRQAGLKLNNVHIGGDEVGVGSWTASPICNELYQTAGNGVKGPADLKAYFTRRAAEVLAARGLNISAWEDGIMYDRITPFPIEQFPNDKVFVHAWDNIWEWGVSDRAYRLANEGYHSILSMGTHLYFDHPQEPDPTERGLYWAARYTDVEKVFNFIPEDVYANADFTRSGEPITNLEDLVGRALPQLNKPENIAGIQGQVWSETIRTPEQLGEMVFPRIIALAERAWHRNTVPASEQQQKARQWAEFASVLAQKEYPKLAEAGIRFYLPIPGAKVIDNQVHIINQLPGLTIEYSLDNGVNWQEYSEPVEQSGAMQIRSRSGEHTSRVGYFE</sequence>
<dbReference type="SUPFAM" id="SSF81296">
    <property type="entry name" value="E set domains"/>
    <property type="match status" value="1"/>
</dbReference>
<dbReference type="SUPFAM" id="SSF49384">
    <property type="entry name" value="Carbohydrate-binding domain"/>
    <property type="match status" value="1"/>
</dbReference>
<evidence type="ECO:0000256" key="2">
    <source>
        <dbReference type="ARBA" id="ARBA00006285"/>
    </source>
</evidence>
<protein>
    <recommendedName>
        <fullName evidence="3">beta-N-acetylhexosaminidase</fullName>
        <ecNumber evidence="3">3.2.1.52</ecNumber>
    </recommendedName>
    <alternativeName>
        <fullName evidence="6">Beta-N-acetylhexosaminidase</fullName>
    </alternativeName>
    <alternativeName>
        <fullName evidence="7">N-acetyl-beta-glucosaminidase</fullName>
    </alternativeName>
</protein>
<evidence type="ECO:0000256" key="6">
    <source>
        <dbReference type="ARBA" id="ARBA00030512"/>
    </source>
</evidence>
<dbReference type="InterPro" id="IPR029018">
    <property type="entry name" value="Hex-like_dom2"/>
</dbReference>
<evidence type="ECO:0000256" key="3">
    <source>
        <dbReference type="ARBA" id="ARBA00012663"/>
    </source>
</evidence>
<gene>
    <name evidence="12" type="ORF">L2740_15960</name>
</gene>
<dbReference type="InterPro" id="IPR004866">
    <property type="entry name" value="CHB/HEX_N_dom"/>
</dbReference>
<dbReference type="EMBL" id="JAKILB010000011">
    <property type="protein sequence ID" value="MCL1140042.1"/>
    <property type="molecule type" value="Genomic_DNA"/>
</dbReference>
<dbReference type="Pfam" id="PF00728">
    <property type="entry name" value="Glyco_hydro_20"/>
    <property type="match status" value="1"/>
</dbReference>
<dbReference type="Proteomes" id="UP001139293">
    <property type="component" value="Unassembled WGS sequence"/>
</dbReference>
<feature type="active site" description="Proton donor" evidence="8">
    <location>
        <position position="543"/>
    </location>
</feature>
<evidence type="ECO:0000256" key="9">
    <source>
        <dbReference type="SAM" id="MobiDB-lite"/>
    </source>
</evidence>
<evidence type="ECO:0000259" key="11">
    <source>
        <dbReference type="SMART" id="SM01081"/>
    </source>
</evidence>
<dbReference type="SUPFAM" id="SSF55545">
    <property type="entry name" value="beta-N-acetylhexosaminidase-like domain"/>
    <property type="match status" value="1"/>
</dbReference>
<feature type="region of interest" description="Disordered" evidence="9">
    <location>
        <begin position="838"/>
        <end position="857"/>
    </location>
</feature>
<dbReference type="RefSeq" id="WP_248951111.1">
    <property type="nucleotide sequence ID" value="NZ_JAKILB010000011.1"/>
</dbReference>
<dbReference type="SMART" id="SM01081">
    <property type="entry name" value="CHB_HEX"/>
    <property type="match status" value="1"/>
</dbReference>
<dbReference type="Pfam" id="PF03174">
    <property type="entry name" value="CHB_HEX_C"/>
    <property type="match status" value="1"/>
</dbReference>
<evidence type="ECO:0000256" key="8">
    <source>
        <dbReference type="PIRSR" id="PIRSR625705-1"/>
    </source>
</evidence>
<dbReference type="Gene3D" id="2.60.40.10">
    <property type="entry name" value="Immunoglobulins"/>
    <property type="match status" value="1"/>
</dbReference>
<evidence type="ECO:0000256" key="10">
    <source>
        <dbReference type="SAM" id="SignalP"/>
    </source>
</evidence>
<name>A0A9X2CFK9_9GAMM</name>
<dbReference type="InterPro" id="IPR012291">
    <property type="entry name" value="CBM2_carb-bd_dom_sf"/>
</dbReference>
<dbReference type="Gene3D" id="3.20.20.80">
    <property type="entry name" value="Glycosidases"/>
    <property type="match status" value="1"/>
</dbReference>
<dbReference type="InterPro" id="IPR015882">
    <property type="entry name" value="HEX_bac_N"/>
</dbReference>
<dbReference type="InterPro" id="IPR017853">
    <property type="entry name" value="GH"/>
</dbReference>
<dbReference type="CDD" id="cd02847">
    <property type="entry name" value="E_set_Chitobiase_C"/>
    <property type="match status" value="1"/>
</dbReference>
<proteinExistence type="inferred from homology"/>
<feature type="chain" id="PRO_5040849734" description="beta-N-acetylhexosaminidase" evidence="10">
    <location>
        <begin position="22"/>
        <end position="857"/>
    </location>
</feature>
<dbReference type="InterPro" id="IPR025705">
    <property type="entry name" value="Beta_hexosaminidase_sua/sub"/>
</dbReference>
<comment type="catalytic activity">
    <reaction evidence="1">
        <text>Hydrolysis of terminal non-reducing N-acetyl-D-hexosamine residues in N-acetyl-beta-D-hexosaminides.</text>
        <dbReference type="EC" id="3.2.1.52"/>
    </reaction>
</comment>
<keyword evidence="5" id="KW-0326">Glycosidase</keyword>
<dbReference type="AlphaFoldDB" id="A0A9X2CFK9"/>
<dbReference type="GO" id="GO:0030247">
    <property type="term" value="F:polysaccharide binding"/>
    <property type="evidence" value="ECO:0007669"/>
    <property type="project" value="InterPro"/>
</dbReference>
<dbReference type="Pfam" id="PF02838">
    <property type="entry name" value="Glyco_hydro_20b"/>
    <property type="match status" value="1"/>
</dbReference>
<dbReference type="InterPro" id="IPR014756">
    <property type="entry name" value="Ig_E-set"/>
</dbReference>
<evidence type="ECO:0000256" key="7">
    <source>
        <dbReference type="ARBA" id="ARBA00033000"/>
    </source>
</evidence>
<dbReference type="EC" id="3.2.1.52" evidence="3"/>
<dbReference type="InterPro" id="IPR008965">
    <property type="entry name" value="CBM2/CBM3_carb-bd_dom_sf"/>
</dbReference>
<keyword evidence="4" id="KW-0378">Hydrolase</keyword>
<comment type="similarity">
    <text evidence="2">Belongs to the glycosyl hydrolase 20 family.</text>
</comment>
<dbReference type="InterPro" id="IPR015883">
    <property type="entry name" value="Glyco_hydro_20_cat"/>
</dbReference>
<dbReference type="GO" id="GO:0030203">
    <property type="term" value="P:glycosaminoglycan metabolic process"/>
    <property type="evidence" value="ECO:0007669"/>
    <property type="project" value="TreeGrafter"/>
</dbReference>
<comment type="caution">
    <text evidence="12">The sequence shown here is derived from an EMBL/GenBank/DDBJ whole genome shotgun (WGS) entry which is preliminary data.</text>
</comment>
<dbReference type="GO" id="GO:0005975">
    <property type="term" value="P:carbohydrate metabolic process"/>
    <property type="evidence" value="ECO:0007669"/>
    <property type="project" value="InterPro"/>
</dbReference>
<dbReference type="GO" id="GO:0016020">
    <property type="term" value="C:membrane"/>
    <property type="evidence" value="ECO:0007669"/>
    <property type="project" value="TreeGrafter"/>
</dbReference>
<dbReference type="SUPFAM" id="SSF51445">
    <property type="entry name" value="(Trans)glycosidases"/>
    <property type="match status" value="1"/>
</dbReference>
<keyword evidence="10" id="KW-0732">Signal</keyword>
<evidence type="ECO:0000256" key="1">
    <source>
        <dbReference type="ARBA" id="ARBA00001231"/>
    </source>
</evidence>
<accession>A0A9X2CFK9</accession>
<evidence type="ECO:0000256" key="5">
    <source>
        <dbReference type="ARBA" id="ARBA00023295"/>
    </source>
</evidence>
<organism evidence="12 13">
    <name type="scientific">Shewanella pneumatophori</name>
    <dbReference type="NCBI Taxonomy" id="314092"/>
    <lineage>
        <taxon>Bacteria</taxon>
        <taxon>Pseudomonadati</taxon>
        <taxon>Pseudomonadota</taxon>
        <taxon>Gammaproteobacteria</taxon>
        <taxon>Alteromonadales</taxon>
        <taxon>Shewanellaceae</taxon>
        <taxon>Shewanella</taxon>
    </lineage>
</organism>
<dbReference type="GO" id="GO:0004563">
    <property type="term" value="F:beta-N-acetylhexosaminidase activity"/>
    <property type="evidence" value="ECO:0007669"/>
    <property type="project" value="UniProtKB-EC"/>
</dbReference>
<evidence type="ECO:0000313" key="13">
    <source>
        <dbReference type="Proteomes" id="UP001139293"/>
    </source>
</evidence>
<keyword evidence="13" id="KW-1185">Reference proteome</keyword>
<dbReference type="PANTHER" id="PTHR22600:SF57">
    <property type="entry name" value="BETA-N-ACETYLHEXOSAMINIDASE"/>
    <property type="match status" value="1"/>
</dbReference>
<dbReference type="Gene3D" id="2.60.40.290">
    <property type="match status" value="1"/>
</dbReference>